<dbReference type="GO" id="GO:0051213">
    <property type="term" value="F:dioxygenase activity"/>
    <property type="evidence" value="ECO:0007669"/>
    <property type="project" value="UniProtKB-KW"/>
</dbReference>
<comment type="similarity">
    <text evidence="5">Belongs to the 2-oxoadipate dioxygenase/decarboxylase family.</text>
</comment>
<proteinExistence type="inferred from homology"/>
<dbReference type="SMART" id="SM01150">
    <property type="entry name" value="DUF1338"/>
    <property type="match status" value="1"/>
</dbReference>
<feature type="region of interest" description="Disordered" evidence="9">
    <location>
        <begin position="1"/>
        <end position="23"/>
    </location>
</feature>
<name>A0AA37LDS4_9PEZI</name>
<dbReference type="EMBL" id="BQXU01000010">
    <property type="protein sequence ID" value="GKT44715.1"/>
    <property type="molecule type" value="Genomic_DNA"/>
</dbReference>
<gene>
    <name evidence="10" type="ORF">ColSpa_04896</name>
</gene>
<evidence type="ECO:0000256" key="7">
    <source>
        <dbReference type="ARBA" id="ARBA00035034"/>
    </source>
</evidence>
<evidence type="ECO:0000256" key="2">
    <source>
        <dbReference type="ARBA" id="ARBA00022964"/>
    </source>
</evidence>
<comment type="cofactor">
    <cofactor evidence="1">
        <name>Fe(2+)</name>
        <dbReference type="ChEBI" id="CHEBI:29033"/>
    </cofactor>
</comment>
<keyword evidence="11" id="KW-1185">Reference proteome</keyword>
<dbReference type="Proteomes" id="UP001055115">
    <property type="component" value="Unassembled WGS sequence"/>
</dbReference>
<evidence type="ECO:0000256" key="9">
    <source>
        <dbReference type="SAM" id="MobiDB-lite"/>
    </source>
</evidence>
<reference evidence="10 11" key="1">
    <citation type="submission" date="2022-03" db="EMBL/GenBank/DDBJ databases">
        <title>Genome data of Colletotrichum spp.</title>
        <authorList>
            <person name="Utami Y.D."/>
            <person name="Hiruma K."/>
        </authorList>
    </citation>
    <scope>NUCLEOTIDE SEQUENCE [LARGE SCALE GENOMIC DNA]</scope>
    <source>
        <strain evidence="10 11">MAFF 239500</strain>
    </source>
</reference>
<evidence type="ECO:0000313" key="10">
    <source>
        <dbReference type="EMBL" id="GKT44715.1"/>
    </source>
</evidence>
<keyword evidence="4" id="KW-0408">Iron</keyword>
<evidence type="ECO:0000313" key="11">
    <source>
        <dbReference type="Proteomes" id="UP001055115"/>
    </source>
</evidence>
<keyword evidence="2" id="KW-0223">Dioxygenase</keyword>
<dbReference type="CDD" id="cd16348">
    <property type="entry name" value="VOC_YdcJ_like"/>
    <property type="match status" value="1"/>
</dbReference>
<evidence type="ECO:0000256" key="5">
    <source>
        <dbReference type="ARBA" id="ARBA00035013"/>
    </source>
</evidence>
<sequence>MSTSVVSAPRPAPPGQPGPGTRYVDTDTLRTSFALAMSAMYKSEVPLYSDLVQIVQGVNREAQIRRLNGLDESAAMETSTERLTLERHGAIRLGTTKELHTVRRIFALLGMYPVGYYDLSAAGLPMHATCFRPISTESLQRNPFRVFTTLLRPELLTSGTARDVSLDLLEKRNIFSGVLMELLITAENNSDGRLTSEQGEQFISEALKTFSWQPLAAATYEEYSLLRSEHPVLADIACFGSSHINHLTPRALDITAAQKAMVAAGMAVKSRIEGPPPRKCPILLRQTSFLALKESIRFAVTGQETFMDGFHKARFGEIEERGAAVTPAGRQLYDELLNETMETAQKTGKSHDPVAVDQILKQVFQKYPDDWNELRRRGLVYLEYKCTSDARAKVKSLSGLSTTEPSAFLDRLVSEGILKALPITYEDFLPFSAAGIFQSNLQSSSAGEPAVTTNMSVKSNLEAYENALQTKILDSSKLYELTQNMSLDRCAEELELSLDMRHCFS</sequence>
<dbReference type="InterPro" id="IPR009770">
    <property type="entry name" value="HGLS"/>
</dbReference>
<evidence type="ECO:0000256" key="1">
    <source>
        <dbReference type="ARBA" id="ARBA00001954"/>
    </source>
</evidence>
<accession>A0AA37LDS4</accession>
<organism evidence="10 11">
    <name type="scientific">Colletotrichum spaethianum</name>
    <dbReference type="NCBI Taxonomy" id="700344"/>
    <lineage>
        <taxon>Eukaryota</taxon>
        <taxon>Fungi</taxon>
        <taxon>Dikarya</taxon>
        <taxon>Ascomycota</taxon>
        <taxon>Pezizomycotina</taxon>
        <taxon>Sordariomycetes</taxon>
        <taxon>Hypocreomycetidae</taxon>
        <taxon>Glomerellales</taxon>
        <taxon>Glomerellaceae</taxon>
        <taxon>Colletotrichum</taxon>
        <taxon>Colletotrichum spaethianum species complex</taxon>
    </lineage>
</organism>
<evidence type="ECO:0000256" key="4">
    <source>
        <dbReference type="ARBA" id="ARBA00023004"/>
    </source>
</evidence>
<evidence type="ECO:0000256" key="3">
    <source>
        <dbReference type="ARBA" id="ARBA00023002"/>
    </source>
</evidence>
<protein>
    <recommendedName>
        <fullName evidence="7">2-oxoadipate dioxygenase/decarboxylase</fullName>
        <ecNumber evidence="6">1.13.11.93</ecNumber>
    </recommendedName>
    <alternativeName>
        <fullName evidence="8">2-hydroxyglutarate synthase</fullName>
    </alternativeName>
</protein>
<dbReference type="InterPro" id="IPR047869">
    <property type="entry name" value="YdcJ_bac-like"/>
</dbReference>
<dbReference type="RefSeq" id="XP_049127065.1">
    <property type="nucleotide sequence ID" value="XM_049271108.1"/>
</dbReference>
<evidence type="ECO:0000256" key="8">
    <source>
        <dbReference type="ARBA" id="ARBA00035045"/>
    </source>
</evidence>
<comment type="caution">
    <text evidence="10">The sequence shown here is derived from an EMBL/GenBank/DDBJ whole genome shotgun (WGS) entry which is preliminary data.</text>
</comment>
<dbReference type="Gene3D" id="3.10.180.80">
    <property type="entry name" value="Uncharacterised protein PF07063, DUF1338"/>
    <property type="match status" value="1"/>
</dbReference>
<dbReference type="PANTHER" id="PTHR39479">
    <property type="match status" value="1"/>
</dbReference>
<evidence type="ECO:0000256" key="6">
    <source>
        <dbReference type="ARBA" id="ARBA00035023"/>
    </source>
</evidence>
<dbReference type="EC" id="1.13.11.93" evidence="6"/>
<dbReference type="Pfam" id="PF07063">
    <property type="entry name" value="HGLS"/>
    <property type="match status" value="1"/>
</dbReference>
<keyword evidence="3" id="KW-0560">Oxidoreductase</keyword>
<dbReference type="AlphaFoldDB" id="A0AA37LDS4"/>
<dbReference type="GeneID" id="73325698"/>
<dbReference type="PANTHER" id="PTHR39479:SF2">
    <property type="entry name" value="2-OXOADIPATE DIOXYGENASE_DECARBOXYLASE"/>
    <property type="match status" value="1"/>
</dbReference>